<evidence type="ECO:0000256" key="1">
    <source>
        <dbReference type="ARBA" id="ARBA00006252"/>
    </source>
</evidence>
<reference evidence="4" key="1">
    <citation type="submission" date="2020-12" db="EMBL/GenBank/DDBJ databases">
        <title>Bacterial taxonomy.</title>
        <authorList>
            <person name="Pan X."/>
        </authorList>
    </citation>
    <scope>NUCLEOTIDE SEQUENCE</scope>
    <source>
        <strain evidence="4">B2012</strain>
    </source>
</reference>
<dbReference type="InterPro" id="IPR003680">
    <property type="entry name" value="Flavodoxin_fold"/>
</dbReference>
<organism evidence="4 5">
    <name type="scientific">Acuticoccus mangrovi</name>
    <dbReference type="NCBI Taxonomy" id="2796142"/>
    <lineage>
        <taxon>Bacteria</taxon>
        <taxon>Pseudomonadati</taxon>
        <taxon>Pseudomonadota</taxon>
        <taxon>Alphaproteobacteria</taxon>
        <taxon>Hyphomicrobiales</taxon>
        <taxon>Amorphaceae</taxon>
        <taxon>Acuticoccus</taxon>
    </lineage>
</organism>
<protein>
    <submittedName>
        <fullName evidence="4">NAD(P)H-dependent oxidoreductase</fullName>
    </submittedName>
</protein>
<dbReference type="EMBL" id="JAEKJA010000007">
    <property type="protein sequence ID" value="MBJ3775936.1"/>
    <property type="molecule type" value="Genomic_DNA"/>
</dbReference>
<dbReference type="AlphaFoldDB" id="A0A934IJ43"/>
<feature type="domain" description="Flavodoxin-like fold" evidence="3">
    <location>
        <begin position="4"/>
        <end position="160"/>
    </location>
</feature>
<dbReference type="PANTHER" id="PTHR10204:SF34">
    <property type="entry name" value="NAD(P)H DEHYDROGENASE [QUINONE] 1 ISOFORM 1"/>
    <property type="match status" value="1"/>
</dbReference>
<dbReference type="Gene3D" id="3.40.50.360">
    <property type="match status" value="1"/>
</dbReference>
<evidence type="ECO:0000256" key="2">
    <source>
        <dbReference type="ARBA" id="ARBA00023002"/>
    </source>
</evidence>
<gene>
    <name evidence="4" type="ORF">JCR33_09580</name>
</gene>
<dbReference type="RefSeq" id="WP_198881836.1">
    <property type="nucleotide sequence ID" value="NZ_JAEKJA010000007.1"/>
</dbReference>
<keyword evidence="5" id="KW-1185">Reference proteome</keyword>
<evidence type="ECO:0000259" key="3">
    <source>
        <dbReference type="Pfam" id="PF02525"/>
    </source>
</evidence>
<dbReference type="Pfam" id="PF02525">
    <property type="entry name" value="Flavodoxin_2"/>
    <property type="match status" value="1"/>
</dbReference>
<accession>A0A934IJ43</accession>
<dbReference type="InterPro" id="IPR029039">
    <property type="entry name" value="Flavoprotein-like_sf"/>
</dbReference>
<keyword evidence="2" id="KW-0560">Oxidoreductase</keyword>
<dbReference type="InterPro" id="IPR051545">
    <property type="entry name" value="NAD(P)H_dehydrogenase_qn"/>
</dbReference>
<dbReference type="GO" id="GO:0005829">
    <property type="term" value="C:cytosol"/>
    <property type="evidence" value="ECO:0007669"/>
    <property type="project" value="TreeGrafter"/>
</dbReference>
<dbReference type="Proteomes" id="UP000609531">
    <property type="component" value="Unassembled WGS sequence"/>
</dbReference>
<dbReference type="PANTHER" id="PTHR10204">
    <property type="entry name" value="NAD P H OXIDOREDUCTASE-RELATED"/>
    <property type="match status" value="1"/>
</dbReference>
<name>A0A934IJ43_9HYPH</name>
<evidence type="ECO:0000313" key="4">
    <source>
        <dbReference type="EMBL" id="MBJ3775936.1"/>
    </source>
</evidence>
<comment type="similarity">
    <text evidence="1">Belongs to the NAD(P)H dehydrogenase (quinone) family.</text>
</comment>
<sequence length="197" mass="22365">MTQRALVVFCHPNPQSFGAHLLAEVTTGLARPGRECRVHDLYAEGFDPAMSLEERLGYHTEGENERPVADYIASLRWCDTIVFVYPTWWFGLPAMLKGWLDRVMVPHATFAMPTEDRPMQPLLHNITTIAAVTTCGATFWQSKFVGEPGRRTLLRGFRYICHPRARTRYAALYRIDSSTPEARTTYAARVRGMMAAL</sequence>
<comment type="caution">
    <text evidence="4">The sequence shown here is derived from an EMBL/GenBank/DDBJ whole genome shotgun (WGS) entry which is preliminary data.</text>
</comment>
<evidence type="ECO:0000313" key="5">
    <source>
        <dbReference type="Proteomes" id="UP000609531"/>
    </source>
</evidence>
<proteinExistence type="inferred from homology"/>
<dbReference type="SUPFAM" id="SSF52218">
    <property type="entry name" value="Flavoproteins"/>
    <property type="match status" value="1"/>
</dbReference>
<dbReference type="GO" id="GO:0003955">
    <property type="term" value="F:NAD(P)H dehydrogenase (quinone) activity"/>
    <property type="evidence" value="ECO:0007669"/>
    <property type="project" value="TreeGrafter"/>
</dbReference>